<evidence type="ECO:0000313" key="2">
    <source>
        <dbReference type="EMBL" id="OGK06762.1"/>
    </source>
</evidence>
<dbReference type="AlphaFoldDB" id="A0A1F7FJX3"/>
<reference evidence="2 3" key="1">
    <citation type="journal article" date="2016" name="Nat. Commun.">
        <title>Thousands of microbial genomes shed light on interconnected biogeochemical processes in an aquifer system.</title>
        <authorList>
            <person name="Anantharaman K."/>
            <person name="Brown C.T."/>
            <person name="Hug L.A."/>
            <person name="Sharon I."/>
            <person name="Castelle C.J."/>
            <person name="Probst A.J."/>
            <person name="Thomas B.C."/>
            <person name="Singh A."/>
            <person name="Wilkins M.J."/>
            <person name="Karaoz U."/>
            <person name="Brodie E.L."/>
            <person name="Williams K.H."/>
            <person name="Hubbard S.S."/>
            <person name="Banfield J.F."/>
        </authorList>
    </citation>
    <scope>NUCLEOTIDE SEQUENCE [LARGE SCALE GENOMIC DNA]</scope>
</reference>
<accession>A0A1F7FJX3</accession>
<evidence type="ECO:0000256" key="1">
    <source>
        <dbReference type="SAM" id="MobiDB-lite"/>
    </source>
</evidence>
<proteinExistence type="predicted"/>
<dbReference type="Proteomes" id="UP000179243">
    <property type="component" value="Unassembled WGS sequence"/>
</dbReference>
<comment type="caution">
    <text evidence="2">The sequence shown here is derived from an EMBL/GenBank/DDBJ whole genome shotgun (WGS) entry which is preliminary data.</text>
</comment>
<protein>
    <recommendedName>
        <fullName evidence="4">Porin domain-containing protein</fullName>
    </recommendedName>
</protein>
<organism evidence="2 3">
    <name type="scientific">Candidatus Raymondbacteria bacterium RIFOXYD12_FULL_49_13</name>
    <dbReference type="NCBI Taxonomy" id="1817890"/>
    <lineage>
        <taxon>Bacteria</taxon>
        <taxon>Raymondiibacteriota</taxon>
    </lineage>
</organism>
<sequence>MKYSLVAACLLLSGLLVFLHAKGIHGLFSIGGEAVNTRDAITSASQQTPTGGAEDNEEENDDNANAPLVFEHVLPYATAIISADNGPFTFDLAYRYSETPNARPNSYKNLHRLTSLALTWAAPNLPLSLSAGRTFTPLIERNIFIDGGAITFQKEGLFSLTAFGGLSMPTPYEKALFNSDVGPSYGGTIQFSGLAKTVLHADVLKKGDTDQGSVAAGVTSQYLKPARISLTSVYDFNTHGVASLSGNGTIKLYQRTIFLLAGGLQDQKIDSTRYYEYYVNGKHMSGSAACRFLLNDNIDFVFQYGVLLYADSAKHSFDFDFRYKNASLALSRKMGNNASAVDVFAAYAVTPLKNLDLAAGTGLTQYTLTTMKTRRTSFTASLNASYVLFQNLAINSEYQLLKNRYFEYDNRLFAGLLYRFNR</sequence>
<evidence type="ECO:0008006" key="4">
    <source>
        <dbReference type="Google" id="ProtNLM"/>
    </source>
</evidence>
<name>A0A1F7FJX3_UNCRA</name>
<evidence type="ECO:0000313" key="3">
    <source>
        <dbReference type="Proteomes" id="UP000179243"/>
    </source>
</evidence>
<gene>
    <name evidence="2" type="ORF">A2519_05030</name>
</gene>
<dbReference type="EMBL" id="MFYX01000021">
    <property type="protein sequence ID" value="OGK06762.1"/>
    <property type="molecule type" value="Genomic_DNA"/>
</dbReference>
<feature type="region of interest" description="Disordered" evidence="1">
    <location>
        <begin position="43"/>
        <end position="62"/>
    </location>
</feature>